<evidence type="ECO:0000256" key="4">
    <source>
        <dbReference type="ARBA" id="ARBA00016902"/>
    </source>
</evidence>
<dbReference type="AlphaFoldDB" id="C1DTD5"/>
<dbReference type="Pfam" id="PF05698">
    <property type="entry name" value="Trigger_C"/>
    <property type="match status" value="1"/>
</dbReference>
<dbReference type="SUPFAM" id="SSF102735">
    <property type="entry name" value="Trigger factor ribosome-binding domain"/>
    <property type="match status" value="1"/>
</dbReference>
<comment type="function">
    <text evidence="9">Involved in protein export. Acts as a chaperone by maintaining the newly synthesized protein in an open conformation. Functions as a peptidyl-prolyl cis-trans isomerase.</text>
</comment>
<evidence type="ECO:0000256" key="5">
    <source>
        <dbReference type="ARBA" id="ARBA00023110"/>
    </source>
</evidence>
<evidence type="ECO:0000256" key="10">
    <source>
        <dbReference type="SAM" id="Coils"/>
    </source>
</evidence>
<dbReference type="eggNOG" id="COG0544">
    <property type="taxonomic scope" value="Bacteria"/>
</dbReference>
<proteinExistence type="inferred from homology"/>
<keyword evidence="9" id="KW-0131">Cell cycle</keyword>
<gene>
    <name evidence="9 13" type="primary">tig</name>
    <name evidence="13" type="ordered locus">SULAZ_0378</name>
</gene>
<dbReference type="InterPro" id="IPR008880">
    <property type="entry name" value="Trigger_fac_C"/>
</dbReference>
<dbReference type="KEGG" id="saf:SULAZ_0378"/>
<dbReference type="InterPro" id="IPR036611">
    <property type="entry name" value="Trigger_fac_ribosome-bd_sf"/>
</dbReference>
<keyword evidence="6 9" id="KW-0143">Chaperone</keyword>
<feature type="domain" description="Trigger factor ribosome-binding bacterial" evidence="11">
    <location>
        <begin position="1"/>
        <end position="144"/>
    </location>
</feature>
<keyword evidence="10" id="KW-0175">Coiled coil</keyword>
<dbReference type="Gene3D" id="3.10.50.40">
    <property type="match status" value="1"/>
</dbReference>
<comment type="catalytic activity">
    <reaction evidence="1 9">
        <text>[protein]-peptidylproline (omega=180) = [protein]-peptidylproline (omega=0)</text>
        <dbReference type="Rhea" id="RHEA:16237"/>
        <dbReference type="Rhea" id="RHEA-COMP:10747"/>
        <dbReference type="Rhea" id="RHEA-COMP:10748"/>
        <dbReference type="ChEBI" id="CHEBI:83833"/>
        <dbReference type="ChEBI" id="CHEBI:83834"/>
        <dbReference type="EC" id="5.2.1.8"/>
    </reaction>
</comment>
<feature type="coiled-coil region" evidence="10">
    <location>
        <begin position="355"/>
        <end position="428"/>
    </location>
</feature>
<dbReference type="GO" id="GO:0003755">
    <property type="term" value="F:peptidyl-prolyl cis-trans isomerase activity"/>
    <property type="evidence" value="ECO:0007669"/>
    <property type="project" value="UniProtKB-UniRule"/>
</dbReference>
<dbReference type="NCBIfam" id="TIGR00115">
    <property type="entry name" value="tig"/>
    <property type="match status" value="1"/>
</dbReference>
<evidence type="ECO:0000256" key="6">
    <source>
        <dbReference type="ARBA" id="ARBA00023186"/>
    </source>
</evidence>
<dbReference type="InterPro" id="IPR037041">
    <property type="entry name" value="Trigger_fac_C_sf"/>
</dbReference>
<dbReference type="RefSeq" id="WP_012674013.1">
    <property type="nucleotide sequence ID" value="NC_012438.1"/>
</dbReference>
<dbReference type="InterPro" id="IPR005215">
    <property type="entry name" value="Trig_fac"/>
</dbReference>
<evidence type="ECO:0000313" key="13">
    <source>
        <dbReference type="EMBL" id="ACN98691.1"/>
    </source>
</evidence>
<dbReference type="Gene3D" id="1.10.3120.10">
    <property type="entry name" value="Trigger factor, C-terminal domain"/>
    <property type="match status" value="1"/>
</dbReference>
<name>C1DTD5_SULAA</name>
<dbReference type="STRING" id="204536.SULAZ_0378"/>
<evidence type="ECO:0000256" key="2">
    <source>
        <dbReference type="ARBA" id="ARBA00005464"/>
    </source>
</evidence>
<evidence type="ECO:0000256" key="8">
    <source>
        <dbReference type="ARBA" id="ARBA00029986"/>
    </source>
</evidence>
<dbReference type="InterPro" id="IPR008881">
    <property type="entry name" value="Trigger_fac_ribosome-bd_bac"/>
</dbReference>
<dbReference type="Pfam" id="PF05697">
    <property type="entry name" value="Trigger_N"/>
    <property type="match status" value="1"/>
</dbReference>
<accession>C1DTD5</accession>
<keyword evidence="14" id="KW-1185">Reference proteome</keyword>
<dbReference type="Proteomes" id="UP000001369">
    <property type="component" value="Chromosome"/>
</dbReference>
<dbReference type="GO" id="GO:0015031">
    <property type="term" value="P:protein transport"/>
    <property type="evidence" value="ECO:0007669"/>
    <property type="project" value="UniProtKB-UniRule"/>
</dbReference>
<evidence type="ECO:0000259" key="11">
    <source>
        <dbReference type="Pfam" id="PF05697"/>
    </source>
</evidence>
<keyword evidence="7 9" id="KW-0413">Isomerase</keyword>
<dbReference type="SUPFAM" id="SSF54534">
    <property type="entry name" value="FKBP-like"/>
    <property type="match status" value="1"/>
</dbReference>
<dbReference type="EC" id="5.2.1.8" evidence="3 9"/>
<keyword evidence="9" id="KW-0132">Cell division</keyword>
<dbReference type="HOGENOM" id="CLU_033058_3_1_0"/>
<evidence type="ECO:0000259" key="12">
    <source>
        <dbReference type="Pfam" id="PF05698"/>
    </source>
</evidence>
<comment type="subcellular location">
    <subcellularLocation>
        <location evidence="9">Cytoplasm</location>
    </subcellularLocation>
    <text evidence="9">About half TF is bound to the ribosome near the polypeptide exit tunnel while the other half is free in the cytoplasm.</text>
</comment>
<dbReference type="OrthoDB" id="9767721at2"/>
<dbReference type="GO" id="GO:0006457">
    <property type="term" value="P:protein folding"/>
    <property type="evidence" value="ECO:0007669"/>
    <property type="project" value="UniProtKB-UniRule"/>
</dbReference>
<evidence type="ECO:0000256" key="3">
    <source>
        <dbReference type="ARBA" id="ARBA00013194"/>
    </source>
</evidence>
<keyword evidence="9" id="KW-0963">Cytoplasm</keyword>
<dbReference type="InterPro" id="IPR046357">
    <property type="entry name" value="PPIase_dom_sf"/>
</dbReference>
<sequence>MNVVVESNELVRTLTIKDEGEKVKNLVEEVVKEISKVANVPGFRKGNVPKNIVKAKYKNEIKEEVARNYVSRYLQEILEQYNLKPVTQEVYFGEVEIVNDQEITFKVSFEVAPEFELKPYEGMEVEITKLEVKDEDVEKYIQNLLERNAQYIPEDKEVEEGDKVKIKYHIVSEKGEEEEDEFETIVGSGTLRKEIEDAIKGKKVGDKVELENVPLYNEKGEEIGKAKVEIEVLEVSRKVIPEFNDEFVKKVGLGENVEEAKNKIKENLQKQVEEIKKQEAQQKILDKIASEYDFPVPNSLLELEIQNLAQRYAQQLQAYGINPNREMLEAAREGLTKTAINNIRVMFVLTKIAEKEGLTVSEDELNKEIERLAKRYNTEAEDLKQYLTERNMIEGIKSDILRQKALDMLVQKANIKEVEKQEEKQEENDG</sequence>
<feature type="domain" description="Trigger factor C-terminal" evidence="12">
    <location>
        <begin position="257"/>
        <end position="410"/>
    </location>
</feature>
<dbReference type="HAMAP" id="MF_00303">
    <property type="entry name" value="Trigger_factor_Tig"/>
    <property type="match status" value="1"/>
</dbReference>
<dbReference type="GO" id="GO:0051301">
    <property type="term" value="P:cell division"/>
    <property type="evidence" value="ECO:0007669"/>
    <property type="project" value="UniProtKB-KW"/>
</dbReference>
<dbReference type="InterPro" id="IPR027304">
    <property type="entry name" value="Trigger_fact/SurA_dom_sf"/>
</dbReference>
<evidence type="ECO:0000256" key="1">
    <source>
        <dbReference type="ARBA" id="ARBA00000971"/>
    </source>
</evidence>
<dbReference type="GO" id="GO:0005737">
    <property type="term" value="C:cytoplasm"/>
    <property type="evidence" value="ECO:0007669"/>
    <property type="project" value="UniProtKB-SubCell"/>
</dbReference>
<evidence type="ECO:0000313" key="14">
    <source>
        <dbReference type="Proteomes" id="UP000001369"/>
    </source>
</evidence>
<feature type="coiled-coil region" evidence="10">
    <location>
        <begin position="254"/>
        <end position="318"/>
    </location>
</feature>
<keyword evidence="5 9" id="KW-0697">Rotamase</keyword>
<organism evidence="13 14">
    <name type="scientific">Sulfurihydrogenibium azorense (strain DSM 15241 / OCM 825 / Az-Fu1)</name>
    <dbReference type="NCBI Taxonomy" id="204536"/>
    <lineage>
        <taxon>Bacteria</taxon>
        <taxon>Pseudomonadati</taxon>
        <taxon>Aquificota</taxon>
        <taxon>Aquificia</taxon>
        <taxon>Aquificales</taxon>
        <taxon>Hydrogenothermaceae</taxon>
        <taxon>Sulfurihydrogenibium</taxon>
    </lineage>
</organism>
<reference evidence="13 14" key="1">
    <citation type="journal article" date="2009" name="J. Bacteriol.">
        <title>Complete and draft genome sequences of six members of the Aquificales.</title>
        <authorList>
            <person name="Reysenbach A.L."/>
            <person name="Hamamura N."/>
            <person name="Podar M."/>
            <person name="Griffiths E."/>
            <person name="Ferreira S."/>
            <person name="Hochstein R."/>
            <person name="Heidelberg J."/>
            <person name="Johnson J."/>
            <person name="Mead D."/>
            <person name="Pohorille A."/>
            <person name="Sarmiento M."/>
            <person name="Schweighofer K."/>
            <person name="Seshadri R."/>
            <person name="Voytek M.A."/>
        </authorList>
    </citation>
    <scope>NUCLEOTIDE SEQUENCE [LARGE SCALE GENOMIC DNA]</scope>
    <source>
        <strain evidence="14">Az-Fu1 / DSM 15241 / OCM 825</strain>
    </source>
</reference>
<protein>
    <recommendedName>
        <fullName evidence="4 9">Trigger factor</fullName>
        <shortName evidence="9">TF</shortName>
        <ecNumber evidence="3 9">5.2.1.8</ecNumber>
    </recommendedName>
    <alternativeName>
        <fullName evidence="8 9">PPIase</fullName>
    </alternativeName>
</protein>
<comment type="domain">
    <text evidence="9">Consists of 3 domains; the N-terminus binds the ribosome, the middle domain has PPIase activity, while the C-terminus has intrinsic chaperone activity on its own.</text>
</comment>
<dbReference type="Gene3D" id="3.30.70.1050">
    <property type="entry name" value="Trigger factor ribosome-binding domain"/>
    <property type="match status" value="1"/>
</dbReference>
<dbReference type="EMBL" id="CP001229">
    <property type="protein sequence ID" value="ACN98691.1"/>
    <property type="molecule type" value="Genomic_DNA"/>
</dbReference>
<dbReference type="PIRSF" id="PIRSF003095">
    <property type="entry name" value="Trigger_factor"/>
    <property type="match status" value="1"/>
</dbReference>
<evidence type="ECO:0000256" key="7">
    <source>
        <dbReference type="ARBA" id="ARBA00023235"/>
    </source>
</evidence>
<evidence type="ECO:0000256" key="9">
    <source>
        <dbReference type="HAMAP-Rule" id="MF_00303"/>
    </source>
</evidence>
<dbReference type="SUPFAM" id="SSF109998">
    <property type="entry name" value="Triger factor/SurA peptide-binding domain-like"/>
    <property type="match status" value="1"/>
</dbReference>
<comment type="similarity">
    <text evidence="2 9">Belongs to the FKBP-type PPIase family. Tig subfamily.</text>
</comment>